<keyword evidence="2" id="KW-0472">Membrane</keyword>
<evidence type="ECO:0000313" key="5">
    <source>
        <dbReference type="Proteomes" id="UP000180175"/>
    </source>
</evidence>
<evidence type="ECO:0000313" key="3">
    <source>
        <dbReference type="EMBL" id="OIJ06781.1"/>
    </source>
</evidence>
<evidence type="ECO:0000256" key="2">
    <source>
        <dbReference type="SAM" id="Phobius"/>
    </source>
</evidence>
<keyword evidence="1" id="KW-0175">Coiled coil</keyword>
<sequence>MDNLAFLALLACPLMMGGLLYLIMRGTQNKDHGAGNTLQTEKLQENMSKLMKQNEQMLEEIERMKRSR</sequence>
<dbReference type="RefSeq" id="WP_071318891.1">
    <property type="nucleotide sequence ID" value="NZ_CP063356.2"/>
</dbReference>
<evidence type="ECO:0000256" key="1">
    <source>
        <dbReference type="SAM" id="Coils"/>
    </source>
</evidence>
<protein>
    <recommendedName>
        <fullName evidence="6">DUF2933 domain-containing protein</fullName>
    </recommendedName>
</protein>
<reference evidence="4 5" key="3">
    <citation type="journal article" date="2019" name="Int. J. Syst. Evol. Microbiol.">
        <title>Anaerobacillus isosaccharinicus sp. nov., an alkaliphilic bacterium which degrades isosaccharinic acid.</title>
        <authorList>
            <person name="Bassil N.M."/>
            <person name="Lloyd J.R."/>
        </authorList>
    </citation>
    <scope>NUCLEOTIDE SEQUENCE [LARGE SCALE GENOMIC DNA]</scope>
    <source>
        <strain evidence="4 5">NB2006</strain>
    </source>
</reference>
<evidence type="ECO:0008006" key="6">
    <source>
        <dbReference type="Google" id="ProtNLM"/>
    </source>
</evidence>
<organism evidence="3 5">
    <name type="scientific">Anaerobacillus isosaccharinicus</name>
    <dbReference type="NCBI Taxonomy" id="1532552"/>
    <lineage>
        <taxon>Bacteria</taxon>
        <taxon>Bacillati</taxon>
        <taxon>Bacillota</taxon>
        <taxon>Bacilli</taxon>
        <taxon>Bacillales</taxon>
        <taxon>Bacillaceae</taxon>
        <taxon>Anaerobacillus</taxon>
    </lineage>
</organism>
<accession>A0A1S2L314</accession>
<dbReference type="EMBL" id="LQXD01000182">
    <property type="protein sequence ID" value="OIJ06781.1"/>
    <property type="molecule type" value="Genomic_DNA"/>
</dbReference>
<reference evidence="4" key="4">
    <citation type="submission" date="2020-10" db="EMBL/GenBank/DDBJ databases">
        <authorList>
            <person name="Bassil N.M."/>
            <person name="Lloyd J.R."/>
        </authorList>
    </citation>
    <scope>NUCLEOTIDE SEQUENCE</scope>
    <source>
        <strain evidence="4">NB2006</strain>
    </source>
</reference>
<dbReference type="OrthoDB" id="2973041at2"/>
<dbReference type="KEGG" id="aia:AWH56_004290"/>
<gene>
    <name evidence="4" type="ORF">AWH56_004290</name>
    <name evidence="3" type="ORF">AWH56_21025</name>
</gene>
<keyword evidence="2" id="KW-0812">Transmembrane</keyword>
<dbReference type="Proteomes" id="UP000180175">
    <property type="component" value="Chromosome"/>
</dbReference>
<keyword evidence="2" id="KW-1133">Transmembrane helix</keyword>
<feature type="transmembrane region" description="Helical" evidence="2">
    <location>
        <begin position="6"/>
        <end position="24"/>
    </location>
</feature>
<dbReference type="AlphaFoldDB" id="A0A1S2L314"/>
<dbReference type="EMBL" id="CP063356">
    <property type="protein sequence ID" value="QOY36878.1"/>
    <property type="molecule type" value="Genomic_DNA"/>
</dbReference>
<evidence type="ECO:0000313" key="4">
    <source>
        <dbReference type="EMBL" id="QOY36878.1"/>
    </source>
</evidence>
<reference evidence="3 5" key="1">
    <citation type="submission" date="2016-10" db="EMBL/GenBank/DDBJ databases">
        <title>Draft genome sequences of four alkaliphilic bacteria belonging to the Anaerobacillus genus.</title>
        <authorList>
            <person name="Bassil N.M."/>
            <person name="Lloyd J.R."/>
        </authorList>
    </citation>
    <scope>NUCLEOTIDE SEQUENCE [LARGE SCALE GENOMIC DNA]</scope>
    <source>
        <strain evidence="3 5">NB2006</strain>
    </source>
</reference>
<proteinExistence type="predicted"/>
<feature type="coiled-coil region" evidence="1">
    <location>
        <begin position="40"/>
        <end position="67"/>
    </location>
</feature>
<reference evidence="4 5" key="2">
    <citation type="journal article" date="2017" name="Genome Announc.">
        <title>Draft Genome Sequences of Four Alkaliphilic Bacteria Belonging to the Anaerobacillus Genus.</title>
        <authorList>
            <person name="Bassil N.M."/>
            <person name="Lloyd J.R."/>
        </authorList>
    </citation>
    <scope>NUCLEOTIDE SEQUENCE [LARGE SCALE GENOMIC DNA]</scope>
    <source>
        <strain evidence="4 5">NB2006</strain>
    </source>
</reference>
<keyword evidence="5" id="KW-1185">Reference proteome</keyword>
<name>A0A1S2L314_9BACI</name>